<sequence length="301" mass="34377">MKNTTQYPQEAEPIAPQQSAEPNEQIKDEKEEARRIYQEKRKVAMEMIKVGQNDGNYEITKVFIEASEYFVYEIDTVNIAESIRTYIHTEEDEDLNKIMDKYNSIRNCIADAKRDMYKALDPVVYKGRVAHLISQALSGGVTEAQKQFGILIDEVNKEYRHQFLSRIIYLVSALSIVILGLVISFFVYIDKITIVKNLEQFIYIATAGAVGGFISISRRLREMVFARALPRYIFVIYAMERVFISVAGALAVFFIVKSNLALGFLNVKNQNPLYGYIVFSIVAGFSESFLPNLLIKLENKS</sequence>
<reference evidence="3" key="1">
    <citation type="submission" date="2024-05" db="EMBL/GenBank/DDBJ databases">
        <authorList>
            <person name="Kim S."/>
            <person name="Heo J."/>
            <person name="Choi H."/>
            <person name="Choi Y."/>
            <person name="Kwon S.-W."/>
            <person name="Kim Y."/>
        </authorList>
    </citation>
    <scope>NUCLEOTIDE SEQUENCE</scope>
    <source>
        <strain evidence="3">KACC 23697</strain>
    </source>
</reference>
<proteinExistence type="predicted"/>
<name>A0AAU7KAU4_9SPHI</name>
<dbReference type="RefSeq" id="WP_406826864.1">
    <property type="nucleotide sequence ID" value="NZ_CP157485.1"/>
</dbReference>
<gene>
    <name evidence="3" type="ORF">ABEG20_08055</name>
</gene>
<feature type="transmembrane region" description="Helical" evidence="2">
    <location>
        <begin position="201"/>
        <end position="220"/>
    </location>
</feature>
<feature type="transmembrane region" description="Helical" evidence="2">
    <location>
        <begin position="167"/>
        <end position="189"/>
    </location>
</feature>
<keyword evidence="2" id="KW-0812">Transmembrane</keyword>
<dbReference type="EMBL" id="CP157485">
    <property type="protein sequence ID" value="XBO49551.1"/>
    <property type="molecule type" value="Genomic_DNA"/>
</dbReference>
<keyword evidence="2" id="KW-0472">Membrane</keyword>
<accession>A0AAU7KAU4</accession>
<organism evidence="3">
    <name type="scientific">Pedobacter sp. KACC 23697</name>
    <dbReference type="NCBI Taxonomy" id="3149230"/>
    <lineage>
        <taxon>Bacteria</taxon>
        <taxon>Pseudomonadati</taxon>
        <taxon>Bacteroidota</taxon>
        <taxon>Sphingobacteriia</taxon>
        <taxon>Sphingobacteriales</taxon>
        <taxon>Sphingobacteriaceae</taxon>
        <taxon>Pedobacter</taxon>
    </lineage>
</organism>
<protein>
    <submittedName>
        <fullName evidence="3">Uncharacterized protein</fullName>
    </submittedName>
</protein>
<feature type="region of interest" description="Disordered" evidence="1">
    <location>
        <begin position="1"/>
        <end position="30"/>
    </location>
</feature>
<keyword evidence="2" id="KW-1133">Transmembrane helix</keyword>
<evidence type="ECO:0000256" key="2">
    <source>
        <dbReference type="SAM" id="Phobius"/>
    </source>
</evidence>
<feature type="transmembrane region" description="Helical" evidence="2">
    <location>
        <begin position="276"/>
        <end position="295"/>
    </location>
</feature>
<dbReference type="AlphaFoldDB" id="A0AAU7KAU4"/>
<feature type="transmembrane region" description="Helical" evidence="2">
    <location>
        <begin position="232"/>
        <end position="256"/>
    </location>
</feature>
<evidence type="ECO:0000256" key="1">
    <source>
        <dbReference type="SAM" id="MobiDB-lite"/>
    </source>
</evidence>
<evidence type="ECO:0000313" key="3">
    <source>
        <dbReference type="EMBL" id="XBO49551.1"/>
    </source>
</evidence>